<dbReference type="Gene3D" id="3.40.710.10">
    <property type="entry name" value="DD-peptidase/beta-lactamase superfamily"/>
    <property type="match status" value="1"/>
</dbReference>
<evidence type="ECO:0000256" key="1">
    <source>
        <dbReference type="ARBA" id="ARBA00003217"/>
    </source>
</evidence>
<evidence type="ECO:0000256" key="9">
    <source>
        <dbReference type="ARBA" id="ARBA00022960"/>
    </source>
</evidence>
<keyword evidence="9" id="KW-0133">Cell shape</keyword>
<keyword evidence="8" id="KW-0378">Hydrolase</keyword>
<dbReference type="AlphaFoldDB" id="A0A4R3N8E1"/>
<dbReference type="InterPro" id="IPR037167">
    <property type="entry name" value="Peptidase_S11_C_sf"/>
</dbReference>
<evidence type="ECO:0000256" key="10">
    <source>
        <dbReference type="ARBA" id="ARBA00022984"/>
    </source>
</evidence>
<comment type="pathway">
    <text evidence="2">Cell wall biogenesis; peptidoglycan biosynthesis.</text>
</comment>
<feature type="binding site" evidence="14">
    <location>
        <position position="228"/>
    </location>
    <ligand>
        <name>substrate</name>
    </ligand>
</feature>
<reference evidence="17 18" key="1">
    <citation type="submission" date="2019-03" db="EMBL/GenBank/DDBJ databases">
        <title>Genomic Encyclopedia of Type Strains, Phase IV (KMG-IV): sequencing the most valuable type-strain genomes for metagenomic binning, comparative biology and taxonomic classification.</title>
        <authorList>
            <person name="Goeker M."/>
        </authorList>
    </citation>
    <scope>NUCLEOTIDE SEQUENCE [LARGE SCALE GENOMIC DNA]</scope>
    <source>
        <strain evidence="17 18">DSM 25894</strain>
    </source>
</reference>
<dbReference type="Pfam" id="PF07943">
    <property type="entry name" value="PBP5_C"/>
    <property type="match status" value="1"/>
</dbReference>
<dbReference type="GO" id="GO:0009252">
    <property type="term" value="P:peptidoglycan biosynthetic process"/>
    <property type="evidence" value="ECO:0007669"/>
    <property type="project" value="UniProtKB-UniPathway"/>
</dbReference>
<comment type="caution">
    <text evidence="17">The sequence shown here is derived from an EMBL/GenBank/DDBJ whole genome shotgun (WGS) entry which is preliminary data.</text>
</comment>
<dbReference type="InterPro" id="IPR012907">
    <property type="entry name" value="Peptidase_S11_C"/>
</dbReference>
<dbReference type="OrthoDB" id="9791132at2"/>
<dbReference type="UniPathway" id="UPA00219"/>
<evidence type="ECO:0000313" key="17">
    <source>
        <dbReference type="EMBL" id="TCT25643.1"/>
    </source>
</evidence>
<evidence type="ECO:0000256" key="6">
    <source>
        <dbReference type="ARBA" id="ARBA00022670"/>
    </source>
</evidence>
<evidence type="ECO:0000256" key="3">
    <source>
        <dbReference type="ARBA" id="ARBA00007164"/>
    </source>
</evidence>
<dbReference type="InterPro" id="IPR018044">
    <property type="entry name" value="Peptidase_S11"/>
</dbReference>
<dbReference type="Pfam" id="PF00768">
    <property type="entry name" value="Peptidase_S11"/>
    <property type="match status" value="1"/>
</dbReference>
<evidence type="ECO:0000256" key="11">
    <source>
        <dbReference type="ARBA" id="ARBA00023316"/>
    </source>
</evidence>
<dbReference type="SMART" id="SM00936">
    <property type="entry name" value="PBP5_C"/>
    <property type="match status" value="1"/>
</dbReference>
<feature type="domain" description="Peptidase S11 D-Ala-D-Ala carboxypeptidase A C-terminal" evidence="16">
    <location>
        <begin position="278"/>
        <end position="369"/>
    </location>
</feature>
<dbReference type="PANTHER" id="PTHR21581">
    <property type="entry name" value="D-ALANYL-D-ALANINE CARBOXYPEPTIDASE"/>
    <property type="match status" value="1"/>
</dbReference>
<evidence type="ECO:0000256" key="12">
    <source>
        <dbReference type="ARBA" id="ARBA00034000"/>
    </source>
</evidence>
<protein>
    <recommendedName>
        <fullName evidence="4">serine-type D-Ala-D-Ala carboxypeptidase</fullName>
        <ecNumber evidence="4">3.4.16.4</ecNumber>
    </recommendedName>
</protein>
<dbReference type="RefSeq" id="WP_132371070.1">
    <property type="nucleotide sequence ID" value="NZ_SMAN01000003.1"/>
</dbReference>
<sequence length="387" mass="43540">MKKWLTTLLVLTFIFALFGIPVSAEEEDVKLAEHSKSAILMEKHSGEVIYQKNPHEKLPPASMTKIMTMLLVMEALEKGAIELDETVRISEYAASMGGSQIYLEAGEEMSVEDLLKAVAVASGNDAAVALAERVGGSEDAFVKMMNDRAKELGLENTRFQNSTGLPAKQHYSTAYDMAVMAKELLKYDEITKYTSIYDDYLRKGTDDEFWLVNTNKLVKFYEGVDGLKTGYTDEAKYCLTATAHKDNMRVIAVVMGAETPKQRTADITNMLDYVFQQYEAKPIYKKHETVDTIKLLKAKKENIDVVTRDDVSILLKKGEKMDNLKKSIEYKGDLTLPIKKGQPVGMLTISNKEKVILKTPLIINENVEKAGVWDLMKRSMKRFVKNS</sequence>
<keyword evidence="11" id="KW-0961">Cell wall biogenesis/degradation</keyword>
<dbReference type="GO" id="GO:0008360">
    <property type="term" value="P:regulation of cell shape"/>
    <property type="evidence" value="ECO:0007669"/>
    <property type="project" value="UniProtKB-KW"/>
</dbReference>
<accession>A0A4R3N8E1</accession>
<dbReference type="EC" id="3.4.16.4" evidence="4"/>
<evidence type="ECO:0000256" key="14">
    <source>
        <dbReference type="PIRSR" id="PIRSR618044-2"/>
    </source>
</evidence>
<comment type="catalytic activity">
    <reaction evidence="12">
        <text>Preferential cleavage: (Ac)2-L-Lys-D-Ala-|-D-Ala. Also transpeptidation of peptidyl-alanyl moieties that are N-acyl substituents of D-alanine.</text>
        <dbReference type="EC" id="3.4.16.4"/>
    </reaction>
</comment>
<feature type="active site" description="Acyl-ester intermediate" evidence="13">
    <location>
        <position position="62"/>
    </location>
</feature>
<evidence type="ECO:0000256" key="15">
    <source>
        <dbReference type="RuleBase" id="RU004016"/>
    </source>
</evidence>
<dbReference type="GO" id="GO:0071555">
    <property type="term" value="P:cell wall organization"/>
    <property type="evidence" value="ECO:0007669"/>
    <property type="project" value="UniProtKB-KW"/>
</dbReference>
<evidence type="ECO:0000256" key="2">
    <source>
        <dbReference type="ARBA" id="ARBA00004752"/>
    </source>
</evidence>
<evidence type="ECO:0000256" key="8">
    <source>
        <dbReference type="ARBA" id="ARBA00022801"/>
    </source>
</evidence>
<dbReference type="PRINTS" id="PR00725">
    <property type="entry name" value="DADACBPTASE1"/>
</dbReference>
<keyword evidence="6" id="KW-0645">Protease</keyword>
<feature type="active site" evidence="13">
    <location>
        <position position="122"/>
    </location>
</feature>
<proteinExistence type="inferred from homology"/>
<keyword evidence="7" id="KW-0732">Signal</keyword>
<dbReference type="InterPro" id="IPR001967">
    <property type="entry name" value="Peptidase_S11_N"/>
</dbReference>
<dbReference type="InterPro" id="IPR015956">
    <property type="entry name" value="Peniciliin-bd_prot_C_sf"/>
</dbReference>
<dbReference type="GO" id="GO:0006508">
    <property type="term" value="P:proteolysis"/>
    <property type="evidence" value="ECO:0007669"/>
    <property type="project" value="UniProtKB-KW"/>
</dbReference>
<comment type="function">
    <text evidence="1">Removes C-terminal D-alanyl residues from sugar-peptide cell wall precursors.</text>
</comment>
<dbReference type="InterPro" id="IPR012338">
    <property type="entry name" value="Beta-lactam/transpept-like"/>
</dbReference>
<dbReference type="SUPFAM" id="SSF69189">
    <property type="entry name" value="Penicillin-binding protein associated domain"/>
    <property type="match status" value="1"/>
</dbReference>
<keyword evidence="18" id="KW-1185">Reference proteome</keyword>
<dbReference type="GO" id="GO:0009002">
    <property type="term" value="F:serine-type D-Ala-D-Ala carboxypeptidase activity"/>
    <property type="evidence" value="ECO:0007669"/>
    <property type="project" value="UniProtKB-EC"/>
</dbReference>
<dbReference type="SUPFAM" id="SSF56601">
    <property type="entry name" value="beta-lactamase/transpeptidase-like"/>
    <property type="match status" value="1"/>
</dbReference>
<evidence type="ECO:0000256" key="4">
    <source>
        <dbReference type="ARBA" id="ARBA00012448"/>
    </source>
</evidence>
<name>A0A4R3N8E1_9BACI</name>
<organism evidence="17 18">
    <name type="scientific">Melghiribacillus thermohalophilus</name>
    <dbReference type="NCBI Taxonomy" id="1324956"/>
    <lineage>
        <taxon>Bacteria</taxon>
        <taxon>Bacillati</taxon>
        <taxon>Bacillota</taxon>
        <taxon>Bacilli</taxon>
        <taxon>Bacillales</taxon>
        <taxon>Bacillaceae</taxon>
        <taxon>Melghiribacillus</taxon>
    </lineage>
</organism>
<evidence type="ECO:0000313" key="18">
    <source>
        <dbReference type="Proteomes" id="UP000294650"/>
    </source>
</evidence>
<comment type="similarity">
    <text evidence="3 15">Belongs to the peptidase S11 family.</text>
</comment>
<evidence type="ECO:0000256" key="13">
    <source>
        <dbReference type="PIRSR" id="PIRSR618044-1"/>
    </source>
</evidence>
<keyword evidence="5 17" id="KW-0121">Carboxypeptidase</keyword>
<keyword evidence="10" id="KW-0573">Peptidoglycan synthesis</keyword>
<gene>
    <name evidence="17" type="ORF">EDD68_103198</name>
</gene>
<dbReference type="PANTHER" id="PTHR21581:SF6">
    <property type="entry name" value="TRAFFICKING PROTEIN PARTICLE COMPLEX SUBUNIT 12"/>
    <property type="match status" value="1"/>
</dbReference>
<evidence type="ECO:0000256" key="7">
    <source>
        <dbReference type="ARBA" id="ARBA00022729"/>
    </source>
</evidence>
<evidence type="ECO:0000259" key="16">
    <source>
        <dbReference type="SMART" id="SM00936"/>
    </source>
</evidence>
<evidence type="ECO:0000256" key="5">
    <source>
        <dbReference type="ARBA" id="ARBA00022645"/>
    </source>
</evidence>
<dbReference type="Proteomes" id="UP000294650">
    <property type="component" value="Unassembled WGS sequence"/>
</dbReference>
<dbReference type="Gene3D" id="2.60.410.10">
    <property type="entry name" value="D-Ala-D-Ala carboxypeptidase, C-terminal domain"/>
    <property type="match status" value="1"/>
</dbReference>
<dbReference type="EMBL" id="SMAN01000003">
    <property type="protein sequence ID" value="TCT25643.1"/>
    <property type="molecule type" value="Genomic_DNA"/>
</dbReference>
<feature type="active site" description="Proton acceptor" evidence="13">
    <location>
        <position position="65"/>
    </location>
</feature>